<evidence type="ECO:0000259" key="2">
    <source>
        <dbReference type="Pfam" id="PF13581"/>
    </source>
</evidence>
<gene>
    <name evidence="3" type="ORF">DR950_18025</name>
</gene>
<accession>A0A372ZU37</accession>
<organism evidence="3 4">
    <name type="scientific">Kitasatospora xanthocidica</name>
    <dbReference type="NCBI Taxonomy" id="83382"/>
    <lineage>
        <taxon>Bacteria</taxon>
        <taxon>Bacillati</taxon>
        <taxon>Actinomycetota</taxon>
        <taxon>Actinomycetes</taxon>
        <taxon>Kitasatosporales</taxon>
        <taxon>Streptomycetaceae</taxon>
        <taxon>Kitasatospora</taxon>
    </lineage>
</organism>
<proteinExistence type="predicted"/>
<dbReference type="InterPro" id="IPR050267">
    <property type="entry name" value="Anti-sigma-factor_SerPK"/>
</dbReference>
<dbReference type="GO" id="GO:0004674">
    <property type="term" value="F:protein serine/threonine kinase activity"/>
    <property type="evidence" value="ECO:0007669"/>
    <property type="project" value="UniProtKB-KW"/>
</dbReference>
<dbReference type="Proteomes" id="UP000263377">
    <property type="component" value="Unassembled WGS sequence"/>
</dbReference>
<dbReference type="PANTHER" id="PTHR35526:SF3">
    <property type="entry name" value="ANTI-SIGMA-F FACTOR RSBW"/>
    <property type="match status" value="1"/>
</dbReference>
<dbReference type="PANTHER" id="PTHR35526">
    <property type="entry name" value="ANTI-SIGMA-F FACTOR RSBW-RELATED"/>
    <property type="match status" value="1"/>
</dbReference>
<dbReference type="RefSeq" id="WP_117487636.1">
    <property type="nucleotide sequence ID" value="NZ_QVIG01000001.1"/>
</dbReference>
<reference evidence="3 4" key="1">
    <citation type="submission" date="2018-08" db="EMBL/GenBank/DDBJ databases">
        <title>Diversity &amp; Physiological Properties of Lignin-Decomposing Actinobacteria from Soil.</title>
        <authorList>
            <person name="Roh S.G."/>
            <person name="Kim S.B."/>
        </authorList>
    </citation>
    <scope>NUCLEOTIDE SEQUENCE [LARGE SCALE GENOMIC DNA]</scope>
    <source>
        <strain evidence="3 4">MMS17-GH009</strain>
    </source>
</reference>
<keyword evidence="1" id="KW-0723">Serine/threonine-protein kinase</keyword>
<evidence type="ECO:0000313" key="4">
    <source>
        <dbReference type="Proteomes" id="UP000263377"/>
    </source>
</evidence>
<dbReference type="CDD" id="cd16936">
    <property type="entry name" value="HATPase_RsbW-like"/>
    <property type="match status" value="1"/>
</dbReference>
<dbReference type="Pfam" id="PF13581">
    <property type="entry name" value="HATPase_c_2"/>
    <property type="match status" value="1"/>
</dbReference>
<keyword evidence="4" id="KW-1185">Reference proteome</keyword>
<feature type="domain" description="Histidine kinase/HSP90-like ATPase" evidence="2">
    <location>
        <begin position="22"/>
        <end position="129"/>
    </location>
</feature>
<dbReference type="EMBL" id="QVIG01000001">
    <property type="protein sequence ID" value="RGD59438.1"/>
    <property type="molecule type" value="Genomic_DNA"/>
</dbReference>
<sequence>MLHRVLQIKTPLRTVSVGAIRTLLLERVKSLEGVTLTDDQAYAVRLCASEFVTNASRCGAEHGGPGAELVIDGDLDLGRSRLRVTVTDPRLTVPDMGCRDENLTALSGRGLTAAIGYAKDVGWHQRLDARGTPTGWSVWFDIGVQLEPGAFGEVTARTAEVPPEPVIPVPLPSLGPAAALARQGFARRHWPSQRPSGRTAA</sequence>
<keyword evidence="1" id="KW-0808">Transferase</keyword>
<keyword evidence="1" id="KW-0418">Kinase</keyword>
<evidence type="ECO:0000313" key="3">
    <source>
        <dbReference type="EMBL" id="RGD59438.1"/>
    </source>
</evidence>
<dbReference type="InterPro" id="IPR036890">
    <property type="entry name" value="HATPase_C_sf"/>
</dbReference>
<dbReference type="Gene3D" id="3.30.565.10">
    <property type="entry name" value="Histidine kinase-like ATPase, C-terminal domain"/>
    <property type="match status" value="1"/>
</dbReference>
<dbReference type="AlphaFoldDB" id="A0A372ZU37"/>
<protein>
    <recommendedName>
        <fullName evidence="2">Histidine kinase/HSP90-like ATPase domain-containing protein</fullName>
    </recommendedName>
</protein>
<dbReference type="InterPro" id="IPR003594">
    <property type="entry name" value="HATPase_dom"/>
</dbReference>
<comment type="caution">
    <text evidence="3">The sequence shown here is derived from an EMBL/GenBank/DDBJ whole genome shotgun (WGS) entry which is preliminary data.</text>
</comment>
<evidence type="ECO:0000256" key="1">
    <source>
        <dbReference type="ARBA" id="ARBA00022527"/>
    </source>
</evidence>
<name>A0A372ZU37_9ACTN</name>